<reference evidence="2" key="1">
    <citation type="journal article" date="2023" name="G3 (Bethesda)">
        <title>A reference genome for the long-term kleptoplast-retaining sea slug Elysia crispata morphotype clarki.</title>
        <authorList>
            <person name="Eastman K.E."/>
            <person name="Pendleton A.L."/>
            <person name="Shaikh M.A."/>
            <person name="Suttiyut T."/>
            <person name="Ogas R."/>
            <person name="Tomko P."/>
            <person name="Gavelis G."/>
            <person name="Widhalm J.R."/>
            <person name="Wisecaver J.H."/>
        </authorList>
    </citation>
    <scope>NUCLEOTIDE SEQUENCE</scope>
    <source>
        <strain evidence="2">ECLA1</strain>
    </source>
</reference>
<dbReference type="Proteomes" id="UP001283361">
    <property type="component" value="Unassembled WGS sequence"/>
</dbReference>
<comment type="caution">
    <text evidence="2">The sequence shown here is derived from an EMBL/GenBank/DDBJ whole genome shotgun (WGS) entry which is preliminary data.</text>
</comment>
<dbReference type="SUPFAM" id="SSF56436">
    <property type="entry name" value="C-type lectin-like"/>
    <property type="match status" value="1"/>
</dbReference>
<feature type="signal peptide" evidence="1">
    <location>
        <begin position="1"/>
        <end position="28"/>
    </location>
</feature>
<protein>
    <submittedName>
        <fullName evidence="2">Uncharacterized protein</fullName>
    </submittedName>
</protein>
<evidence type="ECO:0000313" key="3">
    <source>
        <dbReference type="Proteomes" id="UP001283361"/>
    </source>
</evidence>
<dbReference type="AlphaFoldDB" id="A0AAE1EBT9"/>
<keyword evidence="3" id="KW-1185">Reference proteome</keyword>
<accession>A0AAE1EBT9</accession>
<name>A0AAE1EBT9_9GAST</name>
<proteinExistence type="predicted"/>
<organism evidence="2 3">
    <name type="scientific">Elysia crispata</name>
    <name type="common">lettuce slug</name>
    <dbReference type="NCBI Taxonomy" id="231223"/>
    <lineage>
        <taxon>Eukaryota</taxon>
        <taxon>Metazoa</taxon>
        <taxon>Spiralia</taxon>
        <taxon>Lophotrochozoa</taxon>
        <taxon>Mollusca</taxon>
        <taxon>Gastropoda</taxon>
        <taxon>Heterobranchia</taxon>
        <taxon>Euthyneura</taxon>
        <taxon>Panpulmonata</taxon>
        <taxon>Sacoglossa</taxon>
        <taxon>Placobranchoidea</taxon>
        <taxon>Plakobranchidae</taxon>
        <taxon>Elysia</taxon>
    </lineage>
</organism>
<feature type="chain" id="PRO_5042101711" evidence="1">
    <location>
        <begin position="29"/>
        <end position="184"/>
    </location>
</feature>
<keyword evidence="1" id="KW-0732">Signal</keyword>
<evidence type="ECO:0000313" key="2">
    <source>
        <dbReference type="EMBL" id="KAK3800895.1"/>
    </source>
</evidence>
<dbReference type="InterPro" id="IPR016187">
    <property type="entry name" value="CTDL_fold"/>
</dbReference>
<dbReference type="EMBL" id="JAWDGP010000398">
    <property type="protein sequence ID" value="KAK3800895.1"/>
    <property type="molecule type" value="Genomic_DNA"/>
</dbReference>
<sequence length="184" mass="21156">MCTSSFRQTQELRIILFVFICILPRVQNVTTKAAVTEIYHYQVNDEANCRKAVLSPPWTSDTNIACVRECRARFQHRCKNILYNNRALTCSPVAPNPRDDPPLVRLKPGDLLYSLQWQRVLQCDTTARFELHSYCGTAVCLLRSSFRLDYEHARADCEERGATLYMPHTAERFALLQNIAQGNT</sequence>
<evidence type="ECO:0000256" key="1">
    <source>
        <dbReference type="SAM" id="SignalP"/>
    </source>
</evidence>
<gene>
    <name evidence="2" type="ORF">RRG08_017830</name>
</gene>